<name>A0A2G5DG35_AQUCA</name>
<dbReference type="OrthoDB" id="10410185at2759"/>
<reference evidence="9 10" key="1">
    <citation type="submission" date="2017-09" db="EMBL/GenBank/DDBJ databases">
        <title>WGS assembly of Aquilegia coerulea Goldsmith.</title>
        <authorList>
            <person name="Hodges S."/>
            <person name="Kramer E."/>
            <person name="Nordborg M."/>
            <person name="Tomkins J."/>
            <person name="Borevitz J."/>
            <person name="Derieg N."/>
            <person name="Yan J."/>
            <person name="Mihaltcheva S."/>
            <person name="Hayes R.D."/>
            <person name="Rokhsar D."/>
        </authorList>
    </citation>
    <scope>NUCLEOTIDE SEQUENCE [LARGE SCALE GENOMIC DNA]</scope>
    <source>
        <strain evidence="10">cv. Goldsmith</strain>
    </source>
</reference>
<dbReference type="GO" id="GO:0005634">
    <property type="term" value="C:nucleus"/>
    <property type="evidence" value="ECO:0007669"/>
    <property type="project" value="UniProtKB-SubCell"/>
</dbReference>
<keyword evidence="4" id="KW-0963">Cytoplasm</keyword>
<dbReference type="Proteomes" id="UP000230069">
    <property type="component" value="Unassembled WGS sequence"/>
</dbReference>
<evidence type="ECO:0000256" key="7">
    <source>
        <dbReference type="ARBA" id="ARBA00023242"/>
    </source>
</evidence>
<keyword evidence="8" id="KW-0650">Protein phosphatase inhibitor</keyword>
<dbReference type="STRING" id="218851.A0A2G5DG35"/>
<dbReference type="SUPFAM" id="SSF55961">
    <property type="entry name" value="Bet v1-like"/>
    <property type="match status" value="1"/>
</dbReference>
<evidence type="ECO:0000313" key="9">
    <source>
        <dbReference type="EMBL" id="PIA42187.1"/>
    </source>
</evidence>
<evidence type="ECO:0000256" key="2">
    <source>
        <dbReference type="ARBA" id="ARBA00004496"/>
    </source>
</evidence>
<dbReference type="GO" id="GO:0005737">
    <property type="term" value="C:cytoplasm"/>
    <property type="evidence" value="ECO:0007669"/>
    <property type="project" value="UniProtKB-SubCell"/>
</dbReference>
<dbReference type="GO" id="GO:0010427">
    <property type="term" value="F:abscisic acid binding"/>
    <property type="evidence" value="ECO:0007669"/>
    <property type="project" value="TreeGrafter"/>
</dbReference>
<gene>
    <name evidence="9" type="ORF">AQUCO_02100213v1</name>
</gene>
<dbReference type="InterPro" id="IPR023393">
    <property type="entry name" value="START-like_dom_sf"/>
</dbReference>
<organism evidence="9 10">
    <name type="scientific">Aquilegia coerulea</name>
    <name type="common">Rocky mountain columbine</name>
    <dbReference type="NCBI Taxonomy" id="218851"/>
    <lineage>
        <taxon>Eukaryota</taxon>
        <taxon>Viridiplantae</taxon>
        <taxon>Streptophyta</taxon>
        <taxon>Embryophyta</taxon>
        <taxon>Tracheophyta</taxon>
        <taxon>Spermatophyta</taxon>
        <taxon>Magnoliopsida</taxon>
        <taxon>Ranunculales</taxon>
        <taxon>Ranunculaceae</taxon>
        <taxon>Thalictroideae</taxon>
        <taxon>Aquilegia</taxon>
    </lineage>
</organism>
<keyword evidence="6" id="KW-0675">Receptor</keyword>
<dbReference type="Pfam" id="PF10604">
    <property type="entry name" value="Polyketide_cyc2"/>
    <property type="match status" value="1"/>
</dbReference>
<dbReference type="Gene3D" id="3.30.530.20">
    <property type="match status" value="1"/>
</dbReference>
<evidence type="ECO:0000256" key="6">
    <source>
        <dbReference type="ARBA" id="ARBA00023170"/>
    </source>
</evidence>
<keyword evidence="10" id="KW-1185">Reference proteome</keyword>
<dbReference type="GO" id="GO:0009738">
    <property type="term" value="P:abscisic acid-activated signaling pathway"/>
    <property type="evidence" value="ECO:0007669"/>
    <property type="project" value="UniProtKB-KW"/>
</dbReference>
<dbReference type="InParanoid" id="A0A2G5DG35"/>
<evidence type="ECO:0000256" key="4">
    <source>
        <dbReference type="ARBA" id="ARBA00022490"/>
    </source>
</evidence>
<evidence type="ECO:0000256" key="1">
    <source>
        <dbReference type="ARBA" id="ARBA00004123"/>
    </source>
</evidence>
<proteinExistence type="inferred from homology"/>
<protein>
    <submittedName>
        <fullName evidence="9">Uncharacterized protein</fullName>
    </submittedName>
</protein>
<accession>A0A2G5DG35</accession>
<keyword evidence="5" id="KW-0938">Abscisic acid signaling pathway</keyword>
<dbReference type="EMBL" id="KZ305038">
    <property type="protein sequence ID" value="PIA42187.1"/>
    <property type="molecule type" value="Genomic_DNA"/>
</dbReference>
<dbReference type="PANTHER" id="PTHR31213:SF82">
    <property type="entry name" value="ABSCISIC ACID RECEPTOR PYL11-RELATED"/>
    <property type="match status" value="1"/>
</dbReference>
<dbReference type="InterPro" id="IPR050279">
    <property type="entry name" value="Plant_def-hormone_signal"/>
</dbReference>
<evidence type="ECO:0000256" key="8">
    <source>
        <dbReference type="ARBA" id="ARBA00023272"/>
    </source>
</evidence>
<dbReference type="GO" id="GO:0004864">
    <property type="term" value="F:protein phosphatase inhibitor activity"/>
    <property type="evidence" value="ECO:0007669"/>
    <property type="project" value="UniProtKB-KW"/>
</dbReference>
<dbReference type="PANTHER" id="PTHR31213">
    <property type="entry name" value="OS08G0374000 PROTEIN-RELATED"/>
    <property type="match status" value="1"/>
</dbReference>
<evidence type="ECO:0000313" key="10">
    <source>
        <dbReference type="Proteomes" id="UP000230069"/>
    </source>
</evidence>
<comment type="subcellular location">
    <subcellularLocation>
        <location evidence="2">Cytoplasm</location>
    </subcellularLocation>
    <subcellularLocation>
        <location evidence="1">Nucleus</location>
    </subcellularLocation>
</comment>
<evidence type="ECO:0000256" key="5">
    <source>
        <dbReference type="ARBA" id="ARBA00022682"/>
    </source>
</evidence>
<evidence type="ECO:0000256" key="3">
    <source>
        <dbReference type="ARBA" id="ARBA00008594"/>
    </source>
</evidence>
<dbReference type="GO" id="GO:0038023">
    <property type="term" value="F:signaling receptor activity"/>
    <property type="evidence" value="ECO:0007669"/>
    <property type="project" value="TreeGrafter"/>
</dbReference>
<dbReference type="CDD" id="cd07821">
    <property type="entry name" value="PYR_PYL_RCAR_like"/>
    <property type="match status" value="1"/>
</dbReference>
<sequence length="172" mass="19241">MVNNCDNNVPLPKKCNAALVQHINAPVSVVWSIVRRFDNPQAYKRFIESCSVISGDGGVGSVREVHIVSGLPAETSIERLDTLDDNWHVLCFSIIGGNHCLSNYRSLIMLQQKIDEPEKTVVVEFVTVDVPFSRTMEDCLYFIRNVISWNLESLALVSERMASTCQGLINNN</sequence>
<comment type="similarity">
    <text evidence="3">Belongs to the PYR/PYL/RCAR abscisic acid intracellular receptor family.</text>
</comment>
<dbReference type="AlphaFoldDB" id="A0A2G5DG35"/>
<keyword evidence="7" id="KW-0539">Nucleus</keyword>
<dbReference type="InterPro" id="IPR019587">
    <property type="entry name" value="Polyketide_cyclase/dehydratase"/>
</dbReference>